<feature type="transmembrane region" description="Helical" evidence="7">
    <location>
        <begin position="33"/>
        <end position="51"/>
    </location>
</feature>
<protein>
    <recommendedName>
        <fullName evidence="8">Phosphatidic acid phosphatase type 2/haloperoxidase domain-containing protein</fullName>
    </recommendedName>
</protein>
<keyword evidence="2" id="KW-1003">Cell membrane</keyword>
<organism evidence="9 10">
    <name type="scientific">Kibdelosporangium phytohabitans</name>
    <dbReference type="NCBI Taxonomy" id="860235"/>
    <lineage>
        <taxon>Bacteria</taxon>
        <taxon>Bacillati</taxon>
        <taxon>Actinomycetota</taxon>
        <taxon>Actinomycetes</taxon>
        <taxon>Pseudonocardiales</taxon>
        <taxon>Pseudonocardiaceae</taxon>
        <taxon>Kibdelosporangium</taxon>
    </lineage>
</organism>
<dbReference type="OrthoDB" id="5243958at2"/>
<dbReference type="GO" id="GO:0016787">
    <property type="term" value="F:hydrolase activity"/>
    <property type="evidence" value="ECO:0007669"/>
    <property type="project" value="UniProtKB-KW"/>
</dbReference>
<evidence type="ECO:0000256" key="4">
    <source>
        <dbReference type="ARBA" id="ARBA00022801"/>
    </source>
</evidence>
<evidence type="ECO:0000313" key="10">
    <source>
        <dbReference type="Proteomes" id="UP000063699"/>
    </source>
</evidence>
<dbReference type="InterPro" id="IPR000326">
    <property type="entry name" value="PAP2/HPO"/>
</dbReference>
<comment type="subcellular location">
    <subcellularLocation>
        <location evidence="1">Cell membrane</location>
        <topology evidence="1">Multi-pass membrane protein</topology>
    </subcellularLocation>
</comment>
<dbReference type="SUPFAM" id="SSF48317">
    <property type="entry name" value="Acid phosphatase/Vanadium-dependent haloperoxidase"/>
    <property type="match status" value="1"/>
</dbReference>
<dbReference type="EMBL" id="CP012752">
    <property type="protein sequence ID" value="ALG13713.1"/>
    <property type="molecule type" value="Genomic_DNA"/>
</dbReference>
<dbReference type="GO" id="GO:0005886">
    <property type="term" value="C:plasma membrane"/>
    <property type="evidence" value="ECO:0007669"/>
    <property type="project" value="UniProtKB-SubCell"/>
</dbReference>
<keyword evidence="6 7" id="KW-0472">Membrane</keyword>
<dbReference type="InterPro" id="IPR036938">
    <property type="entry name" value="PAP2/HPO_sf"/>
</dbReference>
<gene>
    <name evidence="9" type="ORF">AOZ06_48745</name>
</gene>
<keyword evidence="4" id="KW-0378">Hydrolase</keyword>
<dbReference type="KEGG" id="kphy:AOZ06_48745"/>
<evidence type="ECO:0000313" key="9">
    <source>
        <dbReference type="EMBL" id="ALG13713.1"/>
    </source>
</evidence>
<evidence type="ECO:0000256" key="6">
    <source>
        <dbReference type="ARBA" id="ARBA00023136"/>
    </source>
</evidence>
<evidence type="ECO:0000256" key="1">
    <source>
        <dbReference type="ARBA" id="ARBA00004651"/>
    </source>
</evidence>
<keyword evidence="5 7" id="KW-1133">Transmembrane helix</keyword>
<evidence type="ECO:0000256" key="2">
    <source>
        <dbReference type="ARBA" id="ARBA00022475"/>
    </source>
</evidence>
<dbReference type="PANTHER" id="PTHR14969:SF62">
    <property type="entry name" value="DECAPRENYLPHOSPHORYL-5-PHOSPHORIBOSE PHOSPHATASE RV3807C-RELATED"/>
    <property type="match status" value="1"/>
</dbReference>
<dbReference type="AlphaFoldDB" id="A0A0N9I6F3"/>
<reference evidence="9 10" key="1">
    <citation type="submission" date="2015-07" db="EMBL/GenBank/DDBJ databases">
        <title>Genome sequencing of Kibdelosporangium phytohabitans.</title>
        <authorList>
            <person name="Qin S."/>
            <person name="Xing K."/>
        </authorList>
    </citation>
    <scope>NUCLEOTIDE SEQUENCE [LARGE SCALE GENOMIC DNA]</scope>
    <source>
        <strain evidence="9 10">KLBMP1111</strain>
    </source>
</reference>
<accession>A0A0N9I6F3</accession>
<dbReference type="STRING" id="860235.AOZ06_48745"/>
<evidence type="ECO:0000256" key="7">
    <source>
        <dbReference type="SAM" id="Phobius"/>
    </source>
</evidence>
<evidence type="ECO:0000259" key="8">
    <source>
        <dbReference type="SMART" id="SM00014"/>
    </source>
</evidence>
<evidence type="ECO:0000256" key="3">
    <source>
        <dbReference type="ARBA" id="ARBA00022692"/>
    </source>
</evidence>
<dbReference type="Gene3D" id="1.20.144.10">
    <property type="entry name" value="Phosphatidic acid phosphatase type 2/haloperoxidase"/>
    <property type="match status" value="1"/>
</dbReference>
<keyword evidence="10" id="KW-1185">Reference proteome</keyword>
<sequence length="167" mass="17443">MVEIAHIAAEVIIGGFVLAYLVVWWLARRQSAARMSLAVVAPLMVAVAYLVSEVLKVLFQEERPCRGVVGCPEVGDWSFPSNHATIAGAAAVGLLLVHRVMGVVAVALAILVAVARVVEGVHYPHDVLAGLLLGAGLAFVAGPLARVMTPVVARLRARSGGALLLGR</sequence>
<feature type="transmembrane region" description="Helical" evidence="7">
    <location>
        <begin position="86"/>
        <end position="115"/>
    </location>
</feature>
<dbReference type="Pfam" id="PF01569">
    <property type="entry name" value="PAP2"/>
    <property type="match status" value="1"/>
</dbReference>
<evidence type="ECO:0000256" key="5">
    <source>
        <dbReference type="ARBA" id="ARBA00022989"/>
    </source>
</evidence>
<dbReference type="SMART" id="SM00014">
    <property type="entry name" value="acidPPc"/>
    <property type="match status" value="1"/>
</dbReference>
<name>A0A0N9I6F3_9PSEU</name>
<proteinExistence type="predicted"/>
<feature type="transmembrane region" description="Helical" evidence="7">
    <location>
        <begin position="127"/>
        <end position="145"/>
    </location>
</feature>
<dbReference type="PANTHER" id="PTHR14969">
    <property type="entry name" value="SPHINGOSINE-1-PHOSPHATE PHOSPHOHYDROLASE"/>
    <property type="match status" value="1"/>
</dbReference>
<feature type="domain" description="Phosphatidic acid phosphatase type 2/haloperoxidase" evidence="8">
    <location>
        <begin position="37"/>
        <end position="142"/>
    </location>
</feature>
<dbReference type="Proteomes" id="UP000063699">
    <property type="component" value="Chromosome"/>
</dbReference>
<feature type="transmembrane region" description="Helical" evidence="7">
    <location>
        <begin position="6"/>
        <end position="26"/>
    </location>
</feature>
<keyword evidence="3 7" id="KW-0812">Transmembrane</keyword>
<dbReference type="RefSeq" id="WP_054295599.1">
    <property type="nucleotide sequence ID" value="NZ_CP012752.1"/>
</dbReference>